<keyword evidence="1" id="KW-0472">Membrane</keyword>
<evidence type="ECO:0008006" key="4">
    <source>
        <dbReference type="Google" id="ProtNLM"/>
    </source>
</evidence>
<feature type="transmembrane region" description="Helical" evidence="1">
    <location>
        <begin position="116"/>
        <end position="136"/>
    </location>
</feature>
<dbReference type="STRING" id="1736691.SAMN06295964_1539"/>
<keyword evidence="1" id="KW-0812">Transmembrane</keyword>
<proteinExistence type="predicted"/>
<dbReference type="InterPro" id="IPR014509">
    <property type="entry name" value="YjdF-like"/>
</dbReference>
<keyword evidence="3" id="KW-1185">Reference proteome</keyword>
<dbReference type="Pfam" id="PF09997">
    <property type="entry name" value="DUF2238"/>
    <property type="match status" value="1"/>
</dbReference>
<dbReference type="EMBL" id="LT796768">
    <property type="protein sequence ID" value="SKB07007.1"/>
    <property type="molecule type" value="Genomic_DNA"/>
</dbReference>
<gene>
    <name evidence="2" type="ORF">SAMN06295964_1539</name>
</gene>
<feature type="transmembrane region" description="Helical" evidence="1">
    <location>
        <begin position="12"/>
        <end position="41"/>
    </location>
</feature>
<feature type="transmembrane region" description="Helical" evidence="1">
    <location>
        <begin position="53"/>
        <end position="73"/>
    </location>
</feature>
<evidence type="ECO:0000313" key="2">
    <source>
        <dbReference type="EMBL" id="SKB07007.1"/>
    </source>
</evidence>
<accession>A0A1T4YYX4</accession>
<dbReference type="AlphaFoldDB" id="A0A1T4YYX4"/>
<organism evidence="2 3">
    <name type="scientific">Aeromicrobium choanae</name>
    <dbReference type="NCBI Taxonomy" id="1736691"/>
    <lineage>
        <taxon>Bacteria</taxon>
        <taxon>Bacillati</taxon>
        <taxon>Actinomycetota</taxon>
        <taxon>Actinomycetes</taxon>
        <taxon>Propionibacteriales</taxon>
        <taxon>Nocardioidaceae</taxon>
        <taxon>Aeromicrobium</taxon>
    </lineage>
</organism>
<protein>
    <recommendedName>
        <fullName evidence="4">DUF2238 domain-containing protein</fullName>
    </recommendedName>
</protein>
<dbReference type="OrthoDB" id="3790530at2"/>
<feature type="transmembrane region" description="Helical" evidence="1">
    <location>
        <begin position="156"/>
        <end position="173"/>
    </location>
</feature>
<dbReference type="Proteomes" id="UP000191040">
    <property type="component" value="Chromosome I"/>
</dbReference>
<evidence type="ECO:0000313" key="3">
    <source>
        <dbReference type="Proteomes" id="UP000191040"/>
    </source>
</evidence>
<feature type="transmembrane region" description="Helical" evidence="1">
    <location>
        <begin position="79"/>
        <end position="104"/>
    </location>
</feature>
<reference evidence="3" key="1">
    <citation type="submission" date="2017-02" db="EMBL/GenBank/DDBJ databases">
        <authorList>
            <person name="Varghese N."/>
            <person name="Submissions S."/>
        </authorList>
    </citation>
    <scope>NUCLEOTIDE SEQUENCE [LARGE SCALE GENOMIC DNA]</scope>
    <source>
        <strain evidence="3">9H-4</strain>
    </source>
</reference>
<sequence>MPLIVPDALRAAGIVSVVAATIHAGWIGFALFFLVLGALFIPRAVGTGPALDVTFCGALLLGGWAAQLDWYLAVPGLDLVVHATATGLIAALTWQVLVKVGALATHDDPRLARPRLGAFVVTLTTAVALAVAWEFLEWMGHTWIDGRIQVGYDDTIGDLAAGAVGALIAALVVSRTSAAEPSR</sequence>
<name>A0A1T4YYX4_9ACTN</name>
<keyword evidence="1" id="KW-1133">Transmembrane helix</keyword>
<evidence type="ECO:0000256" key="1">
    <source>
        <dbReference type="SAM" id="Phobius"/>
    </source>
</evidence>
<dbReference type="RefSeq" id="WP_078699607.1">
    <property type="nucleotide sequence ID" value="NZ_LT796768.1"/>
</dbReference>